<evidence type="ECO:0000256" key="4">
    <source>
        <dbReference type="ARBA" id="ARBA00022989"/>
    </source>
</evidence>
<dbReference type="Pfam" id="PF01145">
    <property type="entry name" value="Band_7"/>
    <property type="match status" value="1"/>
</dbReference>
<evidence type="ECO:0000313" key="10">
    <source>
        <dbReference type="EMBL" id="SMH64075.1"/>
    </source>
</evidence>
<dbReference type="GO" id="GO:0016020">
    <property type="term" value="C:membrane"/>
    <property type="evidence" value="ECO:0007669"/>
    <property type="project" value="UniProtKB-SubCell"/>
</dbReference>
<protein>
    <recommendedName>
        <fullName evidence="6">Protein HflC</fullName>
    </recommendedName>
</protein>
<comment type="function">
    <text evidence="6">HflC and HflK could regulate a protease.</text>
</comment>
<dbReference type="Proteomes" id="UP000193925">
    <property type="component" value="Chromosome AFERRI"/>
</dbReference>
<dbReference type="RefSeq" id="WP_035192428.1">
    <property type="nucleotide sequence ID" value="NZ_CCCS020000034.1"/>
</dbReference>
<reference evidence="8" key="1">
    <citation type="submission" date="2014-03" db="EMBL/GenBank/DDBJ databases">
        <authorList>
            <person name="Genoscope - CEA"/>
        </authorList>
    </citation>
    <scope>NUCLEOTIDE SEQUENCE [LARGE SCALE GENOMIC DNA]</scope>
    <source>
        <strain evidence="8">CF27</strain>
    </source>
</reference>
<keyword evidence="3" id="KW-0812">Transmembrane</keyword>
<evidence type="ECO:0000313" key="11">
    <source>
        <dbReference type="Proteomes" id="UP000093129"/>
    </source>
</evidence>
<dbReference type="InterPro" id="IPR036013">
    <property type="entry name" value="Band_7/SPFH_dom_sf"/>
</dbReference>
<evidence type="ECO:0000313" key="9">
    <source>
        <dbReference type="EMBL" id="OCB01486.1"/>
    </source>
</evidence>
<dbReference type="PIRSF" id="PIRSF005651">
    <property type="entry name" value="HflC"/>
    <property type="match status" value="1"/>
</dbReference>
<reference evidence="9 11" key="3">
    <citation type="submission" date="2016-07" db="EMBL/GenBank/DDBJ databases">
        <title>Draft genome of a psychrotolerant acidophile Acidithiobacillus ferrivorans strain YL15.</title>
        <authorList>
            <person name="Peng T."/>
            <person name="Ma L."/>
            <person name="Nan M."/>
            <person name="An N."/>
            <person name="Wang M."/>
            <person name="Qiu G."/>
            <person name="Zeng W."/>
        </authorList>
    </citation>
    <scope>NUCLEOTIDE SEQUENCE [LARGE SCALE GENOMIC DNA]</scope>
    <source>
        <strain evidence="9 11">YL15</strain>
    </source>
</reference>
<dbReference type="CDD" id="cd03405">
    <property type="entry name" value="SPFH_HflC"/>
    <property type="match status" value="1"/>
</dbReference>
<dbReference type="PANTHER" id="PTHR42911:SF1">
    <property type="entry name" value="MODULATOR OF FTSH PROTEASE HFLC"/>
    <property type="match status" value="1"/>
</dbReference>
<dbReference type="AlphaFoldDB" id="A0A060UU81"/>
<dbReference type="InterPro" id="IPR001107">
    <property type="entry name" value="Band_7"/>
</dbReference>
<accession>A0A060UU81</accession>
<evidence type="ECO:0000256" key="3">
    <source>
        <dbReference type="ARBA" id="ARBA00022692"/>
    </source>
</evidence>
<feature type="domain" description="Band 7" evidence="7">
    <location>
        <begin position="21"/>
        <end position="183"/>
    </location>
</feature>
<evidence type="ECO:0000313" key="12">
    <source>
        <dbReference type="Proteomes" id="UP000193925"/>
    </source>
</evidence>
<comment type="subcellular location">
    <subcellularLocation>
        <location evidence="1">Membrane</location>
        <topology evidence="1">Single-pass membrane protein</topology>
    </subcellularLocation>
</comment>
<evidence type="ECO:0000259" key="7">
    <source>
        <dbReference type="SMART" id="SM00244"/>
    </source>
</evidence>
<evidence type="ECO:0000313" key="8">
    <source>
        <dbReference type="EMBL" id="CDQ10114.1"/>
    </source>
</evidence>
<dbReference type="InterPro" id="IPR010200">
    <property type="entry name" value="HflC"/>
</dbReference>
<keyword evidence="8" id="KW-0378">Hydrolase</keyword>
<evidence type="ECO:0000256" key="5">
    <source>
        <dbReference type="ARBA" id="ARBA00023136"/>
    </source>
</evidence>
<comment type="similarity">
    <text evidence="2 6">Belongs to the band 7/mec-2 family. HflC subfamily.</text>
</comment>
<keyword evidence="12" id="KW-1185">Reference proteome</keyword>
<keyword evidence="4" id="KW-1133">Transmembrane helix</keyword>
<dbReference type="SUPFAM" id="SSF117892">
    <property type="entry name" value="Band 7/SPFH domain"/>
    <property type="match status" value="1"/>
</dbReference>
<evidence type="ECO:0000256" key="1">
    <source>
        <dbReference type="ARBA" id="ARBA00004167"/>
    </source>
</evidence>
<dbReference type="Gene3D" id="3.30.479.30">
    <property type="entry name" value="Band 7 domain"/>
    <property type="match status" value="1"/>
</dbReference>
<name>A0A060UU81_9PROT</name>
<dbReference type="NCBIfam" id="TIGR01932">
    <property type="entry name" value="hflC"/>
    <property type="match status" value="1"/>
</dbReference>
<gene>
    <name evidence="8" type="primary">hflC</name>
    <name evidence="10" type="ORF">AFERRI_10108</name>
    <name evidence="8" type="ORF">AFERRI_40066</name>
    <name evidence="9" type="ORF">BBC27_03755</name>
</gene>
<proteinExistence type="inferred from homology"/>
<evidence type="ECO:0000256" key="6">
    <source>
        <dbReference type="PIRNR" id="PIRNR005651"/>
    </source>
</evidence>
<reference evidence="10 12" key="4">
    <citation type="submission" date="2017-03" db="EMBL/GenBank/DDBJ databases">
        <authorList>
            <person name="Regsiter A."/>
            <person name="William W."/>
        </authorList>
    </citation>
    <scope>NUCLEOTIDE SEQUENCE [LARGE SCALE GENOMIC DNA]</scope>
    <source>
        <strain evidence="10">PRJEB5721</strain>
    </source>
</reference>
<dbReference type="EMBL" id="MASQ01000140">
    <property type="protein sequence ID" value="OCB01486.1"/>
    <property type="molecule type" value="Genomic_DNA"/>
</dbReference>
<dbReference type="EMBL" id="CCCS020000034">
    <property type="protein sequence ID" value="CDQ10114.1"/>
    <property type="molecule type" value="Genomic_DNA"/>
</dbReference>
<dbReference type="Proteomes" id="UP000093129">
    <property type="component" value="Unassembled WGS sequence"/>
</dbReference>
<dbReference type="SMART" id="SM00244">
    <property type="entry name" value="PHB"/>
    <property type="match status" value="1"/>
</dbReference>
<dbReference type="GO" id="GO:0016787">
    <property type="term" value="F:hydrolase activity"/>
    <property type="evidence" value="ECO:0007669"/>
    <property type="project" value="UniProtKB-KW"/>
</dbReference>
<evidence type="ECO:0000256" key="2">
    <source>
        <dbReference type="ARBA" id="ARBA00007862"/>
    </source>
</evidence>
<keyword evidence="5" id="KW-0472">Membrane</keyword>
<dbReference type="MEROPS" id="I87.001"/>
<sequence>MKNWAWSLIAVVLALLLLASASFYSVRMTQTAVVLQFGKVVRVAETPGLHMKWPLVQNVEFIDNRLSSYSTQPESFLTVEKKPVLIDFFAEWQIVNPLVFYTRLHNDASAQSRIGDIVRSSLRGEIATMTLASVIQGNPKKMMEPVLVAANQRLQSLGVHLVDVRVMQVGLPPAVLQAVYKRMEAERTQEANAYRSRGAADAAEIHANADKEKTQIIADAYRQQEELKGQGDAEAASIYGAAYGKDPAFFSFYRSLETYRHSLGDKDILVLSPDSPFFKYFRHSLEPTGK</sequence>
<dbReference type="EMBL" id="LT841305">
    <property type="protein sequence ID" value="SMH64075.1"/>
    <property type="molecule type" value="Genomic_DNA"/>
</dbReference>
<reference evidence="8" key="2">
    <citation type="submission" date="2014-07" db="EMBL/GenBank/DDBJ databases">
        <title>Initial genome analysis of the psychrotolerant acidophile Acidithiobacillus ferrivorans CF27: insights into iron and sulfur oxidation pathways and into biofilm formation.</title>
        <authorList>
            <person name="Talla E."/>
            <person name="Hedrich S."/>
            <person name="Mangenot S."/>
            <person name="Ji B."/>
            <person name="Johnson D.B."/>
            <person name="Barbe V."/>
            <person name="Bonnefoy V."/>
        </authorList>
    </citation>
    <scope>NUCLEOTIDE SEQUENCE [LARGE SCALE GENOMIC DNA]</scope>
    <source>
        <strain evidence="8">CF27</strain>
    </source>
</reference>
<organism evidence="8">
    <name type="scientific">Acidithiobacillus ferrivorans</name>
    <dbReference type="NCBI Taxonomy" id="160808"/>
    <lineage>
        <taxon>Bacteria</taxon>
        <taxon>Pseudomonadati</taxon>
        <taxon>Pseudomonadota</taxon>
        <taxon>Acidithiobacillia</taxon>
        <taxon>Acidithiobacillales</taxon>
        <taxon>Acidithiobacillaceae</taxon>
        <taxon>Acidithiobacillus</taxon>
    </lineage>
</organism>
<dbReference type="PANTHER" id="PTHR42911">
    <property type="entry name" value="MODULATOR OF FTSH PROTEASE HFLC"/>
    <property type="match status" value="1"/>
</dbReference>